<evidence type="ECO:0008006" key="4">
    <source>
        <dbReference type="Google" id="ProtNLM"/>
    </source>
</evidence>
<organism evidence="2 3">
    <name type="scientific">Pipistrellus nathusii</name>
    <name type="common">Nathusius' pipistrelle</name>
    <dbReference type="NCBI Taxonomy" id="59473"/>
    <lineage>
        <taxon>Eukaryota</taxon>
        <taxon>Metazoa</taxon>
        <taxon>Chordata</taxon>
        <taxon>Craniata</taxon>
        <taxon>Vertebrata</taxon>
        <taxon>Euteleostomi</taxon>
        <taxon>Mammalia</taxon>
        <taxon>Eutheria</taxon>
        <taxon>Laurasiatheria</taxon>
        <taxon>Chiroptera</taxon>
        <taxon>Yangochiroptera</taxon>
        <taxon>Vespertilionidae</taxon>
        <taxon>Pipistrellus</taxon>
    </lineage>
</organism>
<dbReference type="Proteomes" id="UP001314169">
    <property type="component" value="Chromosome 2"/>
</dbReference>
<dbReference type="EMBL" id="OY882859">
    <property type="protein sequence ID" value="CAK6441133.1"/>
    <property type="molecule type" value="Genomic_DNA"/>
</dbReference>
<keyword evidence="1" id="KW-0732">Signal</keyword>
<reference evidence="2" key="1">
    <citation type="submission" date="2023-12" db="EMBL/GenBank/DDBJ databases">
        <authorList>
            <person name="Brown T."/>
        </authorList>
    </citation>
    <scope>NUCLEOTIDE SEQUENCE</scope>
</reference>
<feature type="chain" id="PRO_5045629133" description="Secreted protein" evidence="1">
    <location>
        <begin position="19"/>
        <end position="111"/>
    </location>
</feature>
<protein>
    <recommendedName>
        <fullName evidence="4">Secreted protein</fullName>
    </recommendedName>
</protein>
<evidence type="ECO:0000313" key="3">
    <source>
        <dbReference type="Proteomes" id="UP001314169"/>
    </source>
</evidence>
<feature type="signal peptide" evidence="1">
    <location>
        <begin position="1"/>
        <end position="18"/>
    </location>
</feature>
<name>A0ABN9ZT74_PIPNA</name>
<proteinExistence type="predicted"/>
<accession>A0ABN9ZT74</accession>
<sequence>MKIKYWSLFTWHFLGYWGFSGNGELRGGGITASNFQLLKKIRNPYSFRLCTMCIARNQQKPSVFANTLCYKKIILKEPPVYVYIFKDMKVLILFYKNYKKKKTNTCTNHVF</sequence>
<evidence type="ECO:0000256" key="1">
    <source>
        <dbReference type="SAM" id="SignalP"/>
    </source>
</evidence>
<evidence type="ECO:0000313" key="2">
    <source>
        <dbReference type="EMBL" id="CAK6441133.1"/>
    </source>
</evidence>
<gene>
    <name evidence="2" type="ORF">MPIPNATIZW_LOCUS9439</name>
</gene>
<keyword evidence="3" id="KW-1185">Reference proteome</keyword>